<dbReference type="Pfam" id="PF13417">
    <property type="entry name" value="GST_N_3"/>
    <property type="match status" value="1"/>
</dbReference>
<evidence type="ECO:0000259" key="1">
    <source>
        <dbReference type="Pfam" id="PF13417"/>
    </source>
</evidence>
<organism evidence="3 4">
    <name type="scientific">Ascochyta lentis</name>
    <dbReference type="NCBI Taxonomy" id="205686"/>
    <lineage>
        <taxon>Eukaryota</taxon>
        <taxon>Fungi</taxon>
        <taxon>Dikarya</taxon>
        <taxon>Ascomycota</taxon>
        <taxon>Pezizomycotina</taxon>
        <taxon>Dothideomycetes</taxon>
        <taxon>Pleosporomycetidae</taxon>
        <taxon>Pleosporales</taxon>
        <taxon>Pleosporineae</taxon>
        <taxon>Didymellaceae</taxon>
        <taxon>Ascochyta</taxon>
    </lineage>
</organism>
<sequence>MANAPIIAFDYDFSPYGQKIRTALAASGITFQRSDQPPVLPRPILEKLDITYRRIPLLAFGKDVYCDTSLIIDELQSRYGALPTNPADKAYEAFGIQIFESALRVVPTAALTPEFIKDRRTIFPAVENPNHSELRPSGLAEMKSKFHIIERDFLGKNPGPFIAGAKFGLADLHAGWAVGWVLNALGVGRESGFSSQEFPRIYNWISTWPTPEYKDLAQEDVWDAVRTAEYTAKDVGVNEDDPLGIKAGTHVTVENSDTEPGAHPQKGKLVGLDDREIVVELKNDVRLHFPRVGYVVKETKVTGMASRFGR</sequence>
<dbReference type="OrthoDB" id="202840at2759"/>
<evidence type="ECO:0000313" key="4">
    <source>
        <dbReference type="Proteomes" id="UP000651452"/>
    </source>
</evidence>
<dbReference type="InterPro" id="IPR036282">
    <property type="entry name" value="Glutathione-S-Trfase_C_sf"/>
</dbReference>
<dbReference type="EMBL" id="RZGK01000002">
    <property type="protein sequence ID" value="KAF9700844.1"/>
    <property type="molecule type" value="Genomic_DNA"/>
</dbReference>
<keyword evidence="4" id="KW-1185">Reference proteome</keyword>
<name>A0A8H7JC32_9PLEO</name>
<proteinExistence type="predicted"/>
<feature type="domain" description="GST N-terminal" evidence="1">
    <location>
        <begin position="9"/>
        <end position="80"/>
    </location>
</feature>
<evidence type="ECO:0000259" key="2">
    <source>
        <dbReference type="Pfam" id="PF25907"/>
    </source>
</evidence>
<dbReference type="InterPro" id="IPR004045">
    <property type="entry name" value="Glutathione_S-Trfase_N"/>
</dbReference>
<protein>
    <recommendedName>
        <fullName evidence="5">GST N-terminal domain-containing protein</fullName>
    </recommendedName>
</protein>
<evidence type="ECO:0008006" key="5">
    <source>
        <dbReference type="Google" id="ProtNLM"/>
    </source>
</evidence>
<dbReference type="SUPFAM" id="SSF52833">
    <property type="entry name" value="Thioredoxin-like"/>
    <property type="match status" value="1"/>
</dbReference>
<dbReference type="Gene3D" id="3.40.30.110">
    <property type="match status" value="2"/>
</dbReference>
<comment type="caution">
    <text evidence="3">The sequence shown here is derived from an EMBL/GenBank/DDBJ whole genome shotgun (WGS) entry which is preliminary data.</text>
</comment>
<dbReference type="SUPFAM" id="SSF47616">
    <property type="entry name" value="GST C-terminal domain-like"/>
    <property type="match status" value="1"/>
</dbReference>
<accession>A0A8H7JC32</accession>
<dbReference type="InterPro" id="IPR058268">
    <property type="entry name" value="DUF7962"/>
</dbReference>
<dbReference type="CDD" id="cd00570">
    <property type="entry name" value="GST_N_family"/>
    <property type="match status" value="1"/>
</dbReference>
<reference evidence="3" key="2">
    <citation type="submission" date="2020-09" db="EMBL/GenBank/DDBJ databases">
        <title>Reference genome assembly for Australian Ascochyta lentis isolate Al4.</title>
        <authorList>
            <person name="Lee R.C."/>
            <person name="Farfan-Caceres L.M."/>
            <person name="Debler J.W."/>
            <person name="Williams A.H."/>
            <person name="Henares B.M."/>
        </authorList>
    </citation>
    <scope>NUCLEOTIDE SEQUENCE</scope>
    <source>
        <strain evidence="3">Al4</strain>
    </source>
</reference>
<gene>
    <name evidence="3" type="ORF">EKO04_001068</name>
</gene>
<evidence type="ECO:0000313" key="3">
    <source>
        <dbReference type="EMBL" id="KAF9700844.1"/>
    </source>
</evidence>
<dbReference type="Proteomes" id="UP000651452">
    <property type="component" value="Unassembled WGS sequence"/>
</dbReference>
<dbReference type="AlphaFoldDB" id="A0A8H7JC32"/>
<dbReference type="Pfam" id="PF25907">
    <property type="entry name" value="DUF7962"/>
    <property type="match status" value="1"/>
</dbReference>
<dbReference type="InterPro" id="IPR036249">
    <property type="entry name" value="Thioredoxin-like_sf"/>
</dbReference>
<feature type="domain" description="DUF7962" evidence="2">
    <location>
        <begin position="112"/>
        <end position="207"/>
    </location>
</feature>
<reference evidence="3" key="1">
    <citation type="submission" date="2018-12" db="EMBL/GenBank/DDBJ databases">
        <authorList>
            <person name="Syme R.A."/>
            <person name="Farfan-Caceres L."/>
            <person name="Lichtenzveig J."/>
        </authorList>
    </citation>
    <scope>NUCLEOTIDE SEQUENCE</scope>
    <source>
        <strain evidence="3">Al4</strain>
    </source>
</reference>